<dbReference type="AlphaFoldDB" id="A0A062UEP4"/>
<protein>
    <submittedName>
        <fullName evidence="1">Uncharacterized protein</fullName>
    </submittedName>
</protein>
<organism evidence="1 2">
    <name type="scientific">Hyphomonas beringensis</name>
    <dbReference type="NCBI Taxonomy" id="1280946"/>
    <lineage>
        <taxon>Bacteria</taxon>
        <taxon>Pseudomonadati</taxon>
        <taxon>Pseudomonadota</taxon>
        <taxon>Alphaproteobacteria</taxon>
        <taxon>Hyphomonadales</taxon>
        <taxon>Hyphomonadaceae</taxon>
        <taxon>Hyphomonas</taxon>
    </lineage>
</organism>
<keyword evidence="2" id="KW-1185">Reference proteome</keyword>
<proteinExistence type="predicted"/>
<evidence type="ECO:0000313" key="2">
    <source>
        <dbReference type="Proteomes" id="UP000027037"/>
    </source>
</evidence>
<reference evidence="1 2" key="1">
    <citation type="journal article" date="2014" name="Antonie Van Leeuwenhoek">
        <title>Hyphomonas beringensis sp. nov. and Hyphomonas chukchiensis sp. nov., isolated from surface seawater of the Bering Sea and Chukchi Sea.</title>
        <authorList>
            <person name="Li C."/>
            <person name="Lai Q."/>
            <person name="Li G."/>
            <person name="Dong C."/>
            <person name="Wang J."/>
            <person name="Liao Y."/>
            <person name="Shao Z."/>
        </authorList>
    </citation>
    <scope>NUCLEOTIDE SEQUENCE [LARGE SCALE GENOMIC DNA]</scope>
    <source>
        <strain evidence="1 2">25B14_1</strain>
    </source>
</reference>
<accession>A0A062UEP4</accession>
<dbReference type="EMBL" id="AWFF01000032">
    <property type="protein sequence ID" value="KCZ55069.1"/>
    <property type="molecule type" value="Genomic_DNA"/>
</dbReference>
<dbReference type="PATRIC" id="fig|1280946.3.peg.1542"/>
<sequence length="46" mass="4974">MGVCWLFTSCVPEIVFRHKNKNGTIGFAAQMAAIAADQAGFQSVWA</sequence>
<comment type="caution">
    <text evidence="1">The sequence shown here is derived from an EMBL/GenBank/DDBJ whole genome shotgun (WGS) entry which is preliminary data.</text>
</comment>
<gene>
    <name evidence="1" type="ORF">HY29_02340</name>
</gene>
<evidence type="ECO:0000313" key="1">
    <source>
        <dbReference type="EMBL" id="KCZ55069.1"/>
    </source>
</evidence>
<dbReference type="Proteomes" id="UP000027037">
    <property type="component" value="Unassembled WGS sequence"/>
</dbReference>
<name>A0A062UEP4_9PROT</name>